<dbReference type="Ensembl" id="ENSCSAVT00000001944.1">
    <property type="protein sequence ID" value="ENSCSAVP00000001910.1"/>
    <property type="gene ID" value="ENSCSAVG00000001116.1"/>
</dbReference>
<feature type="chain" id="PRO_5003578452" evidence="1">
    <location>
        <begin position="24"/>
        <end position="81"/>
    </location>
</feature>
<keyword evidence="3" id="KW-1185">Reference proteome</keyword>
<dbReference type="Proteomes" id="UP000007875">
    <property type="component" value="Unassembled WGS sequence"/>
</dbReference>
<evidence type="ECO:0000313" key="2">
    <source>
        <dbReference type="Ensembl" id="ENSCSAVP00000001910.1"/>
    </source>
</evidence>
<reference evidence="2" key="2">
    <citation type="submission" date="2025-08" db="UniProtKB">
        <authorList>
            <consortium name="Ensembl"/>
        </authorList>
    </citation>
    <scope>IDENTIFICATION</scope>
</reference>
<dbReference type="InParanoid" id="H2Y9B2"/>
<keyword evidence="1" id="KW-0732">Signal</keyword>
<name>H2Y9B2_CIOSA</name>
<proteinExistence type="predicted"/>
<evidence type="ECO:0000256" key="1">
    <source>
        <dbReference type="SAM" id="SignalP"/>
    </source>
</evidence>
<reference evidence="3" key="1">
    <citation type="submission" date="2003-08" db="EMBL/GenBank/DDBJ databases">
        <authorList>
            <person name="Birren B."/>
            <person name="Nusbaum C."/>
            <person name="Abebe A."/>
            <person name="Abouelleil A."/>
            <person name="Adekoya E."/>
            <person name="Ait-zahra M."/>
            <person name="Allen N."/>
            <person name="Allen T."/>
            <person name="An P."/>
            <person name="Anderson M."/>
            <person name="Anderson S."/>
            <person name="Arachchi H."/>
            <person name="Armbruster J."/>
            <person name="Bachantsang P."/>
            <person name="Baldwin J."/>
            <person name="Barry A."/>
            <person name="Bayul T."/>
            <person name="Blitshsteyn B."/>
            <person name="Bloom T."/>
            <person name="Blye J."/>
            <person name="Boguslavskiy L."/>
            <person name="Borowsky M."/>
            <person name="Boukhgalter B."/>
            <person name="Brunache A."/>
            <person name="Butler J."/>
            <person name="Calixte N."/>
            <person name="Calvo S."/>
            <person name="Camarata J."/>
            <person name="Campo K."/>
            <person name="Chang J."/>
            <person name="Cheshatsang Y."/>
            <person name="Citroen M."/>
            <person name="Collymore A."/>
            <person name="Considine T."/>
            <person name="Cook A."/>
            <person name="Cooke P."/>
            <person name="Corum B."/>
            <person name="Cuomo C."/>
            <person name="David R."/>
            <person name="Dawoe T."/>
            <person name="Degray S."/>
            <person name="Dodge S."/>
            <person name="Dooley K."/>
            <person name="Dorje P."/>
            <person name="Dorjee K."/>
            <person name="Dorris L."/>
            <person name="Duffey N."/>
            <person name="Dupes A."/>
            <person name="Elkins T."/>
            <person name="Engels R."/>
            <person name="Erickson J."/>
            <person name="Farina A."/>
            <person name="Faro S."/>
            <person name="Ferreira P."/>
            <person name="Fischer H."/>
            <person name="Fitzgerald M."/>
            <person name="Foley K."/>
            <person name="Gage D."/>
            <person name="Galagan J."/>
            <person name="Gearin G."/>
            <person name="Gnerre S."/>
            <person name="Gnirke A."/>
            <person name="Goyette A."/>
            <person name="Graham J."/>
            <person name="Grandbois E."/>
            <person name="Gyaltsen K."/>
            <person name="Hafez N."/>
            <person name="Hagopian D."/>
            <person name="Hagos B."/>
            <person name="Hall J."/>
            <person name="Hatcher B."/>
            <person name="Heller A."/>
            <person name="Higgins H."/>
            <person name="Honan T."/>
            <person name="Horn A."/>
            <person name="Houde N."/>
            <person name="Hughes L."/>
            <person name="Hulme W."/>
            <person name="Husby E."/>
            <person name="Iliev I."/>
            <person name="Jaffe D."/>
            <person name="Jones C."/>
            <person name="Kamal M."/>
            <person name="Kamat A."/>
            <person name="Kamvysselis M."/>
            <person name="Karlsson E."/>
            <person name="Kells C."/>
            <person name="Kieu A."/>
            <person name="Kisner P."/>
            <person name="Kodira C."/>
            <person name="Kulbokas E."/>
            <person name="Labutti K."/>
            <person name="Lama D."/>
            <person name="Landers T."/>
            <person name="Leger J."/>
            <person name="Levine S."/>
            <person name="Lewis D."/>
            <person name="Lewis T."/>
            <person name="Lindblad-toh K."/>
            <person name="Liu X."/>
            <person name="Lokyitsang T."/>
            <person name="Lokyitsang Y."/>
            <person name="Lucien O."/>
            <person name="Lui A."/>
            <person name="Ma L.J."/>
            <person name="Mabbitt R."/>
            <person name="Macdonald J."/>
            <person name="Maclean C."/>
            <person name="Major J."/>
            <person name="Manning J."/>
            <person name="Marabella R."/>
            <person name="Maru K."/>
            <person name="Matthews C."/>
            <person name="Mauceli E."/>
            <person name="Mccarthy M."/>
            <person name="Mcdonough S."/>
            <person name="Mcghee T."/>
            <person name="Meldrim J."/>
            <person name="Meneus L."/>
            <person name="Mesirov J."/>
            <person name="Mihalev A."/>
            <person name="Mihova T."/>
            <person name="Mikkelsen T."/>
            <person name="Mlenga V."/>
            <person name="Moru K."/>
            <person name="Mozes J."/>
            <person name="Mulrain L."/>
            <person name="Munson G."/>
            <person name="Naylor J."/>
            <person name="Newes C."/>
            <person name="Nguyen C."/>
            <person name="Nguyen N."/>
            <person name="Nguyen T."/>
            <person name="Nicol R."/>
            <person name="Nielsen C."/>
            <person name="Nizzari M."/>
            <person name="Norbu C."/>
            <person name="Norbu N."/>
            <person name="O'donnell P."/>
            <person name="Okoawo O."/>
            <person name="O'leary S."/>
            <person name="Omotosho B."/>
            <person name="O'neill K."/>
            <person name="Osman S."/>
            <person name="Parker S."/>
            <person name="Perrin D."/>
            <person name="Phunkhang P."/>
            <person name="Piqani B."/>
            <person name="Purcell S."/>
            <person name="Rachupka T."/>
            <person name="Ramasamy U."/>
            <person name="Rameau R."/>
            <person name="Ray V."/>
            <person name="Raymond C."/>
            <person name="Retta R."/>
            <person name="Richardson S."/>
            <person name="Rise C."/>
            <person name="Rodriguez J."/>
            <person name="Rogers J."/>
            <person name="Rogov P."/>
            <person name="Rutman M."/>
            <person name="Schupbach R."/>
            <person name="Seaman C."/>
            <person name="Settipalli S."/>
            <person name="Sharpe T."/>
            <person name="Sheridan J."/>
            <person name="Sherpa N."/>
            <person name="Shi J."/>
            <person name="Smirnov S."/>
            <person name="Smith C."/>
            <person name="Sougnez C."/>
            <person name="Spencer B."/>
            <person name="Stalker J."/>
            <person name="Stange-thomann N."/>
            <person name="Stavropoulos S."/>
            <person name="Stetson K."/>
            <person name="Stone C."/>
            <person name="Stone S."/>
            <person name="Stubbs M."/>
            <person name="Talamas J."/>
            <person name="Tchuinga P."/>
            <person name="Tenzing P."/>
            <person name="Tesfaye S."/>
            <person name="Theodore J."/>
            <person name="Thoulutsang Y."/>
            <person name="Topham K."/>
            <person name="Towey S."/>
            <person name="Tsamla T."/>
            <person name="Tsomo N."/>
            <person name="Vallee D."/>
            <person name="Vassiliev H."/>
            <person name="Venkataraman V."/>
            <person name="Vinson J."/>
            <person name="Vo A."/>
            <person name="Wade C."/>
            <person name="Wang S."/>
            <person name="Wangchuk T."/>
            <person name="Wangdi T."/>
            <person name="Whittaker C."/>
            <person name="Wilkinson J."/>
            <person name="Wu Y."/>
            <person name="Wyman D."/>
            <person name="Yadav S."/>
            <person name="Yang S."/>
            <person name="Yang X."/>
            <person name="Yeager S."/>
            <person name="Yee E."/>
            <person name="Young G."/>
            <person name="Zainoun J."/>
            <person name="Zembeck L."/>
            <person name="Zimmer A."/>
            <person name="Zody M."/>
            <person name="Lander E."/>
        </authorList>
    </citation>
    <scope>NUCLEOTIDE SEQUENCE [LARGE SCALE GENOMIC DNA]</scope>
</reference>
<evidence type="ECO:0000313" key="3">
    <source>
        <dbReference type="Proteomes" id="UP000007875"/>
    </source>
</evidence>
<feature type="signal peptide" evidence="1">
    <location>
        <begin position="1"/>
        <end position="23"/>
    </location>
</feature>
<reference evidence="2" key="3">
    <citation type="submission" date="2025-09" db="UniProtKB">
        <authorList>
            <consortium name="Ensembl"/>
        </authorList>
    </citation>
    <scope>IDENTIFICATION</scope>
</reference>
<protein>
    <submittedName>
        <fullName evidence="2">Uncharacterized protein</fullName>
    </submittedName>
</protein>
<accession>H2Y9B2</accession>
<dbReference type="AlphaFoldDB" id="H2Y9B2"/>
<sequence>MNKLLLLIVLLGLLLIFNDNAEAFRRRRYVRRRRVYYRRRFYSRRRWIRRRRSFRRRRYGKYISDVNDIADSFGSTDEATV</sequence>
<organism evidence="2 3">
    <name type="scientific">Ciona savignyi</name>
    <name type="common">Pacific transparent sea squirt</name>
    <dbReference type="NCBI Taxonomy" id="51511"/>
    <lineage>
        <taxon>Eukaryota</taxon>
        <taxon>Metazoa</taxon>
        <taxon>Chordata</taxon>
        <taxon>Tunicata</taxon>
        <taxon>Ascidiacea</taxon>
        <taxon>Phlebobranchia</taxon>
        <taxon>Cionidae</taxon>
        <taxon>Ciona</taxon>
    </lineage>
</organism>
<dbReference type="HOGENOM" id="CLU_2589043_0_0_1"/>